<evidence type="ECO:0000256" key="2">
    <source>
        <dbReference type="ARBA" id="ARBA00023015"/>
    </source>
</evidence>
<reference evidence="7 8" key="1">
    <citation type="submission" date="2017-07" db="EMBL/GenBank/DDBJ databases">
        <title>Draft whole genome sequences of clinical Proprionibacteriaceae strains.</title>
        <authorList>
            <person name="Bernier A.-M."/>
            <person name="Bernard K."/>
            <person name="Domingo M.-C."/>
        </authorList>
    </citation>
    <scope>NUCLEOTIDE SEQUENCE [LARGE SCALE GENOMIC DNA]</scope>
    <source>
        <strain evidence="7 8">NML 130396</strain>
    </source>
</reference>
<protein>
    <submittedName>
        <fullName evidence="7">ArgP/LysG family DNA-binding transcriptional regulator</fullName>
    </submittedName>
</protein>
<feature type="domain" description="HTH lysR-type" evidence="6">
    <location>
        <begin position="1"/>
        <end position="57"/>
    </location>
</feature>
<keyword evidence="2" id="KW-0805">Transcription regulation</keyword>
<comment type="similarity">
    <text evidence="1">Belongs to the LysR transcriptional regulatory family.</text>
</comment>
<evidence type="ECO:0000256" key="1">
    <source>
        <dbReference type="ARBA" id="ARBA00009437"/>
    </source>
</evidence>
<evidence type="ECO:0000313" key="8">
    <source>
        <dbReference type="Proteomes" id="UP000216311"/>
    </source>
</evidence>
<dbReference type="EMBL" id="NMVQ01000008">
    <property type="protein sequence ID" value="OYO23127.1"/>
    <property type="molecule type" value="Genomic_DNA"/>
</dbReference>
<dbReference type="Pfam" id="PF03466">
    <property type="entry name" value="LysR_substrate"/>
    <property type="match status" value="1"/>
</dbReference>
<evidence type="ECO:0000256" key="4">
    <source>
        <dbReference type="ARBA" id="ARBA00023159"/>
    </source>
</evidence>
<dbReference type="SUPFAM" id="SSF46785">
    <property type="entry name" value="Winged helix' DNA-binding domain"/>
    <property type="match status" value="1"/>
</dbReference>
<dbReference type="Proteomes" id="UP000216311">
    <property type="component" value="Unassembled WGS sequence"/>
</dbReference>
<dbReference type="Gene3D" id="1.10.10.10">
    <property type="entry name" value="Winged helix-like DNA-binding domain superfamily/Winged helix DNA-binding domain"/>
    <property type="match status" value="1"/>
</dbReference>
<dbReference type="Gene3D" id="3.40.190.290">
    <property type="match status" value="1"/>
</dbReference>
<evidence type="ECO:0000256" key="3">
    <source>
        <dbReference type="ARBA" id="ARBA00023125"/>
    </source>
</evidence>
<dbReference type="GO" id="GO:0003677">
    <property type="term" value="F:DNA binding"/>
    <property type="evidence" value="ECO:0007669"/>
    <property type="project" value="UniProtKB-KW"/>
</dbReference>
<proteinExistence type="inferred from homology"/>
<gene>
    <name evidence="7" type="ORF">CGZ93_06615</name>
</gene>
<organism evidence="7 8">
    <name type="scientific">Enemella dayhoffiae</name>
    <dbReference type="NCBI Taxonomy" id="2016507"/>
    <lineage>
        <taxon>Bacteria</taxon>
        <taxon>Bacillati</taxon>
        <taxon>Actinomycetota</taxon>
        <taxon>Actinomycetes</taxon>
        <taxon>Propionibacteriales</taxon>
        <taxon>Propionibacteriaceae</taxon>
        <taxon>Enemella</taxon>
    </lineage>
</organism>
<dbReference type="InterPro" id="IPR000847">
    <property type="entry name" value="LysR_HTH_N"/>
</dbReference>
<dbReference type="NCBIfam" id="NF002964">
    <property type="entry name" value="PRK03635.1"/>
    <property type="match status" value="1"/>
</dbReference>
<dbReference type="InterPro" id="IPR036388">
    <property type="entry name" value="WH-like_DNA-bd_sf"/>
</dbReference>
<dbReference type="InterPro" id="IPR005119">
    <property type="entry name" value="LysR_subst-bd"/>
</dbReference>
<name>A0A255H698_9ACTN</name>
<dbReference type="PANTHER" id="PTHR30579">
    <property type="entry name" value="TRANSCRIPTIONAL REGULATOR"/>
    <property type="match status" value="1"/>
</dbReference>
<dbReference type="InterPro" id="IPR050176">
    <property type="entry name" value="LTTR"/>
</dbReference>
<sequence length="292" mass="31865">MESEQLRTLLAVVDEGSFEDAAYALGISPSAVSQRIKALETQLGRTVLIRARPALPTESGAVLMRLARQQELLRADALSELGASDGPNPSLTLVVNADSLATWALPPLARVASEHGVRVEVTREDQDHSTRGLRSGAAMAAVTSVADPVPGCSVRRLGAMPYRPMATRDFCQRWFPDGATVAALAEAPVVVFDRDDDLQHRWLRRRSRRLDPPRHLVPESTSYAWAVRLGMGWGMIPDLQRTPDLVELEPGGVVRVALYWQQWKLRSPVLDALAEAMIEAAADSLTAPPARV</sequence>
<dbReference type="NCBIfam" id="TIGR03298">
    <property type="entry name" value="argP"/>
    <property type="match status" value="1"/>
</dbReference>
<comment type="caution">
    <text evidence="7">The sequence shown here is derived from an EMBL/GenBank/DDBJ whole genome shotgun (WGS) entry which is preliminary data.</text>
</comment>
<keyword evidence="3 7" id="KW-0238">DNA-binding</keyword>
<evidence type="ECO:0000256" key="5">
    <source>
        <dbReference type="ARBA" id="ARBA00023163"/>
    </source>
</evidence>
<keyword evidence="8" id="KW-1185">Reference proteome</keyword>
<dbReference type="SUPFAM" id="SSF53850">
    <property type="entry name" value="Periplasmic binding protein-like II"/>
    <property type="match status" value="1"/>
</dbReference>
<keyword evidence="4" id="KW-0010">Activator</keyword>
<keyword evidence="5" id="KW-0804">Transcription</keyword>
<evidence type="ECO:0000313" key="7">
    <source>
        <dbReference type="EMBL" id="OYO23127.1"/>
    </source>
</evidence>
<accession>A0A255H698</accession>
<evidence type="ECO:0000259" key="6">
    <source>
        <dbReference type="PROSITE" id="PS50931"/>
    </source>
</evidence>
<dbReference type="OrthoDB" id="3252676at2"/>
<dbReference type="InterPro" id="IPR036390">
    <property type="entry name" value="WH_DNA-bd_sf"/>
</dbReference>
<dbReference type="AlphaFoldDB" id="A0A255H698"/>
<dbReference type="GO" id="GO:0003700">
    <property type="term" value="F:DNA-binding transcription factor activity"/>
    <property type="evidence" value="ECO:0007669"/>
    <property type="project" value="InterPro"/>
</dbReference>
<dbReference type="Pfam" id="PF00126">
    <property type="entry name" value="HTH_1"/>
    <property type="match status" value="1"/>
</dbReference>
<dbReference type="RefSeq" id="WP_094363360.1">
    <property type="nucleotide sequence ID" value="NZ_NMVQ01000008.1"/>
</dbReference>
<dbReference type="PROSITE" id="PS50931">
    <property type="entry name" value="HTH_LYSR"/>
    <property type="match status" value="1"/>
</dbReference>
<dbReference type="InterPro" id="IPR017685">
    <property type="entry name" value="ArgP"/>
</dbReference>
<dbReference type="PANTHER" id="PTHR30579:SF2">
    <property type="entry name" value="HTH-TYPE TRANSCRIPTIONAL REGULATOR ARGP"/>
    <property type="match status" value="1"/>
</dbReference>